<evidence type="ECO:0000256" key="1">
    <source>
        <dbReference type="ARBA" id="ARBA00004141"/>
    </source>
</evidence>
<keyword evidence="9" id="KW-1185">Reference proteome</keyword>
<organism evidence="8 9">
    <name type="scientific">Arthrobacter deserti</name>
    <dbReference type="NCBI Taxonomy" id="1742687"/>
    <lineage>
        <taxon>Bacteria</taxon>
        <taxon>Bacillati</taxon>
        <taxon>Actinomycetota</taxon>
        <taxon>Actinomycetes</taxon>
        <taxon>Micrococcales</taxon>
        <taxon>Micrococcaceae</taxon>
        <taxon>Arthrobacter</taxon>
    </lineage>
</organism>
<dbReference type="Proteomes" id="UP000523795">
    <property type="component" value="Unassembled WGS sequence"/>
</dbReference>
<feature type="transmembrane region" description="Helical" evidence="6">
    <location>
        <begin position="39"/>
        <end position="57"/>
    </location>
</feature>
<sequence length="85" mass="9207">MEGHRTAGGPGDRPEPALPALGARGMLRWAWTQLTSMRTALFLLLLLAVAAVPGSLFPQRPANPAVVTQYIQDNPATGPWLDRFQ</sequence>
<evidence type="ECO:0000313" key="9">
    <source>
        <dbReference type="Proteomes" id="UP000523795"/>
    </source>
</evidence>
<dbReference type="EMBL" id="JAAZSR010000226">
    <property type="protein sequence ID" value="NKX51426.1"/>
    <property type="molecule type" value="Genomic_DNA"/>
</dbReference>
<feature type="non-terminal residue" evidence="8">
    <location>
        <position position="85"/>
    </location>
</feature>
<keyword evidence="3" id="KW-0201">Cytochrome c-type biogenesis</keyword>
<evidence type="ECO:0000256" key="3">
    <source>
        <dbReference type="ARBA" id="ARBA00022748"/>
    </source>
</evidence>
<protein>
    <submittedName>
        <fullName evidence="8">Cytochrome c biogenesis protein ResB</fullName>
    </submittedName>
</protein>
<evidence type="ECO:0000256" key="2">
    <source>
        <dbReference type="ARBA" id="ARBA00022692"/>
    </source>
</evidence>
<reference evidence="8 9" key="1">
    <citation type="submission" date="2020-04" db="EMBL/GenBank/DDBJ databases">
        <authorList>
            <person name="Liu S."/>
        </authorList>
    </citation>
    <scope>NUCLEOTIDE SEQUENCE [LARGE SCALE GENOMIC DNA]</scope>
    <source>
        <strain evidence="8 9">CGMCC 1.15091</strain>
    </source>
</reference>
<gene>
    <name evidence="8" type="ORF">HER39_12775</name>
</gene>
<name>A0ABX1JRQ7_9MICC</name>
<evidence type="ECO:0000256" key="4">
    <source>
        <dbReference type="ARBA" id="ARBA00022989"/>
    </source>
</evidence>
<comment type="subcellular location">
    <subcellularLocation>
        <location evidence="1">Membrane</location>
        <topology evidence="1">Multi-pass membrane protein</topology>
    </subcellularLocation>
</comment>
<evidence type="ECO:0000259" key="7">
    <source>
        <dbReference type="Pfam" id="PF05140"/>
    </source>
</evidence>
<evidence type="ECO:0000256" key="5">
    <source>
        <dbReference type="ARBA" id="ARBA00023136"/>
    </source>
</evidence>
<dbReference type="InterPro" id="IPR007816">
    <property type="entry name" value="ResB-like_domain"/>
</dbReference>
<keyword evidence="4 6" id="KW-1133">Transmembrane helix</keyword>
<proteinExistence type="predicted"/>
<keyword evidence="2 6" id="KW-0812">Transmembrane</keyword>
<keyword evidence="5 6" id="KW-0472">Membrane</keyword>
<evidence type="ECO:0000256" key="6">
    <source>
        <dbReference type="SAM" id="Phobius"/>
    </source>
</evidence>
<feature type="domain" description="ResB-like" evidence="7">
    <location>
        <begin position="37"/>
        <end position="85"/>
    </location>
</feature>
<accession>A0ABX1JRQ7</accession>
<comment type="caution">
    <text evidence="8">The sequence shown here is derived from an EMBL/GenBank/DDBJ whole genome shotgun (WGS) entry which is preliminary data.</text>
</comment>
<dbReference type="Pfam" id="PF05140">
    <property type="entry name" value="ResB"/>
    <property type="match status" value="1"/>
</dbReference>
<evidence type="ECO:0000313" key="8">
    <source>
        <dbReference type="EMBL" id="NKX51426.1"/>
    </source>
</evidence>